<dbReference type="InterPro" id="IPR027417">
    <property type="entry name" value="P-loop_NTPase"/>
</dbReference>
<dbReference type="PROSITE" id="PS51192">
    <property type="entry name" value="HELICASE_ATP_BIND_1"/>
    <property type="match status" value="1"/>
</dbReference>
<dbReference type="SUPFAM" id="SSF52540">
    <property type="entry name" value="P-loop containing nucleoside triphosphate hydrolases"/>
    <property type="match status" value="1"/>
</dbReference>
<proteinExistence type="predicted"/>
<name>A0A383CJ17_9ZZZZ</name>
<feature type="non-terminal residue" evidence="2">
    <location>
        <position position="1"/>
    </location>
</feature>
<accession>A0A383CJ17</accession>
<sequence length="240" mass="26860">IRKSLSNDDLVIVDECHHIRNIGKNGSTNMMNTIGKPSKNSAHRLFLTATPISKELEELNNLLEFTHGNAKVRTPVDVSTAPTVTYLTHNLIAGKFAKLSPTGHRFVDFSGESRYFARKITEQVPYESSDLDNLISLIKDLPLRIRDILDSEQNTLDGTNGDSPGRSQELTRVHLSRVVESSPLAGLTYVNQKIDSDLNSKYFDSNSLENGLEKIKTILENMMVDDSKLKTCIENIRMDV</sequence>
<dbReference type="EMBL" id="UINC01209208">
    <property type="protein sequence ID" value="SVE32131.1"/>
    <property type="molecule type" value="Genomic_DNA"/>
</dbReference>
<dbReference type="Pfam" id="PF00176">
    <property type="entry name" value="SNF2-rel_dom"/>
    <property type="match status" value="1"/>
</dbReference>
<organism evidence="2">
    <name type="scientific">marine metagenome</name>
    <dbReference type="NCBI Taxonomy" id="408172"/>
    <lineage>
        <taxon>unclassified sequences</taxon>
        <taxon>metagenomes</taxon>
        <taxon>ecological metagenomes</taxon>
    </lineage>
</organism>
<gene>
    <name evidence="2" type="ORF">METZ01_LOCUS484985</name>
</gene>
<dbReference type="InterPro" id="IPR038718">
    <property type="entry name" value="SNF2-like_sf"/>
</dbReference>
<reference evidence="2" key="1">
    <citation type="submission" date="2018-05" db="EMBL/GenBank/DDBJ databases">
        <authorList>
            <person name="Lanie J.A."/>
            <person name="Ng W.-L."/>
            <person name="Kazmierczak K.M."/>
            <person name="Andrzejewski T.M."/>
            <person name="Davidsen T.M."/>
            <person name="Wayne K.J."/>
            <person name="Tettelin H."/>
            <person name="Glass J.I."/>
            <person name="Rusch D."/>
            <person name="Podicherti R."/>
            <person name="Tsui H.-C.T."/>
            <person name="Winkler M.E."/>
        </authorList>
    </citation>
    <scope>NUCLEOTIDE SEQUENCE</scope>
</reference>
<dbReference type="AlphaFoldDB" id="A0A383CJ17"/>
<dbReference type="Gene3D" id="3.40.50.10810">
    <property type="entry name" value="Tandem AAA-ATPase domain"/>
    <property type="match status" value="1"/>
</dbReference>
<feature type="domain" description="Helicase ATP-binding" evidence="1">
    <location>
        <begin position="1"/>
        <end position="69"/>
    </location>
</feature>
<dbReference type="InterPro" id="IPR000330">
    <property type="entry name" value="SNF2_N"/>
</dbReference>
<dbReference type="InterPro" id="IPR014001">
    <property type="entry name" value="Helicase_ATP-bd"/>
</dbReference>
<evidence type="ECO:0000259" key="1">
    <source>
        <dbReference type="PROSITE" id="PS51192"/>
    </source>
</evidence>
<feature type="non-terminal residue" evidence="2">
    <location>
        <position position="240"/>
    </location>
</feature>
<protein>
    <recommendedName>
        <fullName evidence="1">Helicase ATP-binding domain-containing protein</fullName>
    </recommendedName>
</protein>
<dbReference type="GO" id="GO:0005524">
    <property type="term" value="F:ATP binding"/>
    <property type="evidence" value="ECO:0007669"/>
    <property type="project" value="InterPro"/>
</dbReference>
<evidence type="ECO:0000313" key="2">
    <source>
        <dbReference type="EMBL" id="SVE32131.1"/>
    </source>
</evidence>